<feature type="transmembrane region" description="Helical" evidence="1">
    <location>
        <begin position="7"/>
        <end position="25"/>
    </location>
</feature>
<dbReference type="AlphaFoldDB" id="A0A1J4SC31"/>
<reference evidence="3 4" key="1">
    <citation type="journal article" date="2016" name="Environ. Microbiol.">
        <title>Genomic resolution of a cold subsurface aquifer community provides metabolic insights for novel microbes adapted to high CO concentrations.</title>
        <authorList>
            <person name="Probst A.J."/>
            <person name="Castelle C.J."/>
            <person name="Singh A."/>
            <person name="Brown C.T."/>
            <person name="Anantharaman K."/>
            <person name="Sharon I."/>
            <person name="Hug L.A."/>
            <person name="Burstein D."/>
            <person name="Emerson J.B."/>
            <person name="Thomas B.C."/>
            <person name="Banfield J.F."/>
        </authorList>
    </citation>
    <scope>NUCLEOTIDE SEQUENCE [LARGE SCALE GENOMIC DNA]</scope>
    <source>
        <strain evidence="3">CG1_02_38_46</strain>
    </source>
</reference>
<dbReference type="InterPro" id="IPR033399">
    <property type="entry name" value="TP_0789-like"/>
</dbReference>
<evidence type="ECO:0000256" key="1">
    <source>
        <dbReference type="SAM" id="Phobius"/>
    </source>
</evidence>
<comment type="caution">
    <text evidence="3">The sequence shown here is derived from an EMBL/GenBank/DDBJ whole genome shotgun (WGS) entry which is preliminary data.</text>
</comment>
<feature type="domain" description="Uncharacterized protein TP-0789" evidence="2">
    <location>
        <begin position="72"/>
        <end position="245"/>
    </location>
</feature>
<protein>
    <recommendedName>
        <fullName evidence="2">Uncharacterized protein TP-0789 domain-containing protein</fullName>
    </recommendedName>
</protein>
<sequence>MDIIKKVVALMVGIIIINSGILFAITAEEVLQKVDEALTYRNQVARLSMTLTDKRGIVQQREIELFQKEGGKRLIKFLKPADVKGVGFLSLPGDEMWLYMPALGKIRRIASHVKNQSFMGTDFSYEDMGGENFSKEYTTKDFKEEGENYTLEISSDKKDATYRKVKLVVSRETFIPAKIEFFDKAGRLLKIMANSLIEKIEGKWVAREIKMTNVQDGHVTVLKMLKISFDQNLSDDIFTQRNLQK</sequence>
<evidence type="ECO:0000259" key="2">
    <source>
        <dbReference type="Pfam" id="PF17131"/>
    </source>
</evidence>
<gene>
    <name evidence="3" type="ORF">AUJ66_06925</name>
</gene>
<evidence type="ECO:0000313" key="4">
    <source>
        <dbReference type="Proteomes" id="UP000182278"/>
    </source>
</evidence>
<name>A0A1J4SC31_9BACT</name>
<organism evidence="3 4">
    <name type="scientific">Candidatus Desantisbacteria bacterium CG1_02_38_46</name>
    <dbReference type="NCBI Taxonomy" id="1817893"/>
    <lineage>
        <taxon>Bacteria</taxon>
        <taxon>Candidatus Desantisiibacteriota</taxon>
    </lineage>
</organism>
<keyword evidence="1" id="KW-1133">Transmembrane helix</keyword>
<dbReference type="SUPFAM" id="SSF89392">
    <property type="entry name" value="Prokaryotic lipoproteins and lipoprotein localization factors"/>
    <property type="match status" value="1"/>
</dbReference>
<dbReference type="CDD" id="cd16329">
    <property type="entry name" value="LolA_like"/>
    <property type="match status" value="1"/>
</dbReference>
<dbReference type="EMBL" id="MNUO01000106">
    <property type="protein sequence ID" value="OIN96274.1"/>
    <property type="molecule type" value="Genomic_DNA"/>
</dbReference>
<dbReference type="Proteomes" id="UP000182278">
    <property type="component" value="Unassembled WGS sequence"/>
</dbReference>
<evidence type="ECO:0000313" key="3">
    <source>
        <dbReference type="EMBL" id="OIN96274.1"/>
    </source>
</evidence>
<keyword evidence="1" id="KW-0472">Membrane</keyword>
<dbReference type="Pfam" id="PF17131">
    <property type="entry name" value="LolA_like"/>
    <property type="match status" value="1"/>
</dbReference>
<accession>A0A1J4SC31</accession>
<proteinExistence type="predicted"/>
<dbReference type="STRING" id="1817893.AUJ66_06925"/>
<dbReference type="Gene3D" id="2.50.20.10">
    <property type="entry name" value="Lipoprotein localisation LolA/LolB/LppX"/>
    <property type="match status" value="1"/>
</dbReference>
<dbReference type="InterPro" id="IPR029046">
    <property type="entry name" value="LolA/LolB/LppX"/>
</dbReference>
<keyword evidence="1" id="KW-0812">Transmembrane</keyword>